<dbReference type="Proteomes" id="UP000472839">
    <property type="component" value="Unassembled WGS sequence"/>
</dbReference>
<keyword evidence="1" id="KW-0812">Transmembrane</keyword>
<feature type="transmembrane region" description="Helical" evidence="1">
    <location>
        <begin position="71"/>
        <end position="88"/>
    </location>
</feature>
<keyword evidence="1" id="KW-1133">Transmembrane helix</keyword>
<name>A0A6L4WPM6_9BACT</name>
<dbReference type="EMBL" id="WFKK01000045">
    <property type="protein sequence ID" value="KAB7886192.1"/>
    <property type="molecule type" value="Genomic_DNA"/>
</dbReference>
<feature type="transmembrane region" description="Helical" evidence="1">
    <location>
        <begin position="6"/>
        <end position="23"/>
    </location>
</feature>
<comment type="caution">
    <text evidence="2">The sequence shown here is derived from an EMBL/GenBank/DDBJ whole genome shotgun (WGS) entry which is preliminary data.</text>
</comment>
<evidence type="ECO:0000313" key="2">
    <source>
        <dbReference type="EMBL" id="KAB7886192.1"/>
    </source>
</evidence>
<feature type="transmembrane region" description="Helical" evidence="1">
    <location>
        <begin position="35"/>
        <end position="51"/>
    </location>
</feature>
<evidence type="ECO:0000256" key="1">
    <source>
        <dbReference type="SAM" id="Phobius"/>
    </source>
</evidence>
<sequence>MSPRNLFVFSLITIISVYLYVFGQEKTIELIKEEYLFILALFPITLIFFYFKMKVKGKELIDFNKNNSFSLKNTIIFFLIFQVVDYISEDGFLGMISMWFLYWIMGLIALLIMETINYYRNYKLNHIEQNK</sequence>
<dbReference type="AlphaFoldDB" id="A0A6L4WPM6"/>
<proteinExistence type="predicted"/>
<keyword evidence="1" id="KW-0472">Membrane</keyword>
<organism evidence="2 3">
    <name type="scientific">Poseidonibacter ostreae</name>
    <dbReference type="NCBI Taxonomy" id="2654171"/>
    <lineage>
        <taxon>Bacteria</taxon>
        <taxon>Pseudomonadati</taxon>
        <taxon>Campylobacterota</taxon>
        <taxon>Epsilonproteobacteria</taxon>
        <taxon>Campylobacterales</taxon>
        <taxon>Arcobacteraceae</taxon>
        <taxon>Poseidonibacter</taxon>
    </lineage>
</organism>
<accession>A0A6L4WPM6</accession>
<feature type="transmembrane region" description="Helical" evidence="1">
    <location>
        <begin position="100"/>
        <end position="119"/>
    </location>
</feature>
<protein>
    <submittedName>
        <fullName evidence="2">Uncharacterized protein</fullName>
    </submittedName>
</protein>
<gene>
    <name evidence="2" type="ORF">GBG19_12675</name>
</gene>
<dbReference type="RefSeq" id="WP_152279838.1">
    <property type="nucleotide sequence ID" value="NZ_WFKK01000045.1"/>
</dbReference>
<evidence type="ECO:0000313" key="3">
    <source>
        <dbReference type="Proteomes" id="UP000472839"/>
    </source>
</evidence>
<reference evidence="2 3" key="1">
    <citation type="submission" date="2019-10" db="EMBL/GenBank/DDBJ databases">
        <title>Poseidonibacter ostreae sp. nov., isolated from the gut of the Ostrea denselamellosa.</title>
        <authorList>
            <person name="Choi A."/>
        </authorList>
    </citation>
    <scope>NUCLEOTIDE SEQUENCE [LARGE SCALE GENOMIC DNA]</scope>
    <source>
        <strain evidence="2 3">SJOD-M-33</strain>
    </source>
</reference>